<comment type="caution">
    <text evidence="1">The sequence shown here is derived from an EMBL/GenBank/DDBJ whole genome shotgun (WGS) entry which is preliminary data.</text>
</comment>
<evidence type="ECO:0008006" key="2">
    <source>
        <dbReference type="Google" id="ProtNLM"/>
    </source>
</evidence>
<name>X1VLJ0_9ZZZZ</name>
<dbReference type="EMBL" id="BARW01042863">
    <property type="protein sequence ID" value="GAJ16696.1"/>
    <property type="molecule type" value="Genomic_DNA"/>
</dbReference>
<gene>
    <name evidence="1" type="ORF">S12H4_63223</name>
</gene>
<organism evidence="1">
    <name type="scientific">marine sediment metagenome</name>
    <dbReference type="NCBI Taxonomy" id="412755"/>
    <lineage>
        <taxon>unclassified sequences</taxon>
        <taxon>metagenomes</taxon>
        <taxon>ecological metagenomes</taxon>
    </lineage>
</organism>
<reference evidence="1" key="1">
    <citation type="journal article" date="2014" name="Front. Microbiol.">
        <title>High frequency of phylogenetically diverse reductive dehalogenase-homologous genes in deep subseafloor sedimentary metagenomes.</title>
        <authorList>
            <person name="Kawai M."/>
            <person name="Futagami T."/>
            <person name="Toyoda A."/>
            <person name="Takaki Y."/>
            <person name="Nishi S."/>
            <person name="Hori S."/>
            <person name="Arai W."/>
            <person name="Tsubouchi T."/>
            <person name="Morono Y."/>
            <person name="Uchiyama I."/>
            <person name="Ito T."/>
            <person name="Fujiyama A."/>
            <person name="Inagaki F."/>
            <person name="Takami H."/>
        </authorList>
    </citation>
    <scope>NUCLEOTIDE SEQUENCE</scope>
    <source>
        <strain evidence="1">Expedition CK06-06</strain>
    </source>
</reference>
<sequence>MIKGKDVQASTYLENSVATKRLRSEAGNTLKDVDALIVPTTPVPAQPV</sequence>
<accession>X1VLJ0</accession>
<feature type="non-terminal residue" evidence="1">
    <location>
        <position position="48"/>
    </location>
</feature>
<dbReference type="AlphaFoldDB" id="X1VLJ0"/>
<protein>
    <recommendedName>
        <fullName evidence="2">Amidase domain-containing protein</fullName>
    </recommendedName>
</protein>
<proteinExistence type="predicted"/>
<evidence type="ECO:0000313" key="1">
    <source>
        <dbReference type="EMBL" id="GAJ16696.1"/>
    </source>
</evidence>